<keyword evidence="2 5" id="KW-0812">Transmembrane</keyword>
<dbReference type="InterPro" id="IPR003339">
    <property type="entry name" value="ABC/ECF_trnsptr_transmembrane"/>
</dbReference>
<comment type="caution">
    <text evidence="6">The sequence shown here is derived from an EMBL/GenBank/DDBJ whole genome shotgun (WGS) entry which is preliminary data.</text>
</comment>
<protein>
    <recommendedName>
        <fullName evidence="8">Energy-coupling factor transporter transmembrane protein EcfT</fullName>
    </recommendedName>
</protein>
<sequence>MALFPVPAILLSLAADGHSYPVVCALAAVAAVTVFRPRDGLMLGAITVGIAALVFFAFLPWIPGDPGGVPSPPGVAAAPGPTVLGVTADRALAASMLASRLAAMAVLSAAPLPFLRWREMRDTMITRFRVPYRVVDVVGVGGVFARILSDDLATAAMRARLNSRGRRWITPRIVVPVLVASFRHADDLALALESRGFGAGPTRTVRYDRPFRPADWGLLLGVWAASVGAYALV</sequence>
<name>A0ABV7ZS35_9CORY</name>
<evidence type="ECO:0000256" key="4">
    <source>
        <dbReference type="ARBA" id="ARBA00023136"/>
    </source>
</evidence>
<reference evidence="7" key="1">
    <citation type="journal article" date="2019" name="Int. J. Syst. Evol. Microbiol.">
        <title>The Global Catalogue of Microorganisms (GCM) 10K type strain sequencing project: providing services to taxonomists for standard genome sequencing and annotation.</title>
        <authorList>
            <consortium name="The Broad Institute Genomics Platform"/>
            <consortium name="The Broad Institute Genome Sequencing Center for Infectious Disease"/>
            <person name="Wu L."/>
            <person name="Ma J."/>
        </authorList>
    </citation>
    <scope>NUCLEOTIDE SEQUENCE [LARGE SCALE GENOMIC DNA]</scope>
    <source>
        <strain evidence="7">CCUG 53252</strain>
    </source>
</reference>
<dbReference type="EMBL" id="JBHRZN010000002">
    <property type="protein sequence ID" value="MFC3850201.1"/>
    <property type="molecule type" value="Genomic_DNA"/>
</dbReference>
<evidence type="ECO:0008006" key="8">
    <source>
        <dbReference type="Google" id="ProtNLM"/>
    </source>
</evidence>
<evidence type="ECO:0000256" key="2">
    <source>
        <dbReference type="ARBA" id="ARBA00022692"/>
    </source>
</evidence>
<gene>
    <name evidence="6" type="ORF">ACFORJ_08495</name>
</gene>
<evidence type="ECO:0000256" key="5">
    <source>
        <dbReference type="SAM" id="Phobius"/>
    </source>
</evidence>
<comment type="subcellular location">
    <subcellularLocation>
        <location evidence="1">Membrane</location>
        <topology evidence="1">Multi-pass membrane protein</topology>
    </subcellularLocation>
</comment>
<proteinExistence type="predicted"/>
<evidence type="ECO:0000313" key="6">
    <source>
        <dbReference type="EMBL" id="MFC3850201.1"/>
    </source>
</evidence>
<dbReference type="CDD" id="cd16914">
    <property type="entry name" value="EcfT"/>
    <property type="match status" value="1"/>
</dbReference>
<organism evidence="6 7">
    <name type="scientific">Corynebacterium hansenii</name>
    <dbReference type="NCBI Taxonomy" id="394964"/>
    <lineage>
        <taxon>Bacteria</taxon>
        <taxon>Bacillati</taxon>
        <taxon>Actinomycetota</taxon>
        <taxon>Actinomycetes</taxon>
        <taxon>Mycobacteriales</taxon>
        <taxon>Corynebacteriaceae</taxon>
        <taxon>Corynebacterium</taxon>
    </lineage>
</organism>
<keyword evidence="4 5" id="KW-0472">Membrane</keyword>
<keyword evidence="7" id="KW-1185">Reference proteome</keyword>
<evidence type="ECO:0000256" key="1">
    <source>
        <dbReference type="ARBA" id="ARBA00004141"/>
    </source>
</evidence>
<dbReference type="RefSeq" id="WP_290289721.1">
    <property type="nucleotide sequence ID" value="NZ_CP047211.1"/>
</dbReference>
<feature type="transmembrane region" description="Helical" evidence="5">
    <location>
        <begin position="91"/>
        <end position="115"/>
    </location>
</feature>
<accession>A0ABV7ZS35</accession>
<feature type="transmembrane region" description="Helical" evidence="5">
    <location>
        <begin position="18"/>
        <end position="35"/>
    </location>
</feature>
<dbReference type="Proteomes" id="UP001595751">
    <property type="component" value="Unassembled WGS sequence"/>
</dbReference>
<keyword evidence="3 5" id="KW-1133">Transmembrane helix</keyword>
<evidence type="ECO:0000256" key="3">
    <source>
        <dbReference type="ARBA" id="ARBA00022989"/>
    </source>
</evidence>
<evidence type="ECO:0000313" key="7">
    <source>
        <dbReference type="Proteomes" id="UP001595751"/>
    </source>
</evidence>
<feature type="transmembrane region" description="Helical" evidence="5">
    <location>
        <begin position="42"/>
        <end position="62"/>
    </location>
</feature>